<dbReference type="AlphaFoldDB" id="A0A9D3VJV1"/>
<dbReference type="EMBL" id="JAIQCV010000007">
    <property type="protein sequence ID" value="KAH1083464.1"/>
    <property type="molecule type" value="Genomic_DNA"/>
</dbReference>
<dbReference type="SUPFAM" id="SSF54236">
    <property type="entry name" value="Ubiquitin-like"/>
    <property type="match status" value="1"/>
</dbReference>
<sequence length="96" mass="10752">MVARKLLVRHDDSTFTVDYDTDDGFEVFQFRLFYLTSIPPDQQKKQEEPTSSSAGAANVDAGTTVMCDVELAPKLQAKMVDNLKSKFWPGLVEFSS</sequence>
<gene>
    <name evidence="1" type="ORF">J1N35_023225</name>
</gene>
<evidence type="ECO:0000313" key="1">
    <source>
        <dbReference type="EMBL" id="KAH1083464.1"/>
    </source>
</evidence>
<name>A0A9D3VJV1_9ROSI</name>
<comment type="caution">
    <text evidence="1">The sequence shown here is derived from an EMBL/GenBank/DDBJ whole genome shotgun (WGS) entry which is preliminary data.</text>
</comment>
<evidence type="ECO:0000313" key="2">
    <source>
        <dbReference type="Proteomes" id="UP000828251"/>
    </source>
</evidence>
<dbReference type="Proteomes" id="UP000828251">
    <property type="component" value="Unassembled WGS sequence"/>
</dbReference>
<organism evidence="1 2">
    <name type="scientific">Gossypium stocksii</name>
    <dbReference type="NCBI Taxonomy" id="47602"/>
    <lineage>
        <taxon>Eukaryota</taxon>
        <taxon>Viridiplantae</taxon>
        <taxon>Streptophyta</taxon>
        <taxon>Embryophyta</taxon>
        <taxon>Tracheophyta</taxon>
        <taxon>Spermatophyta</taxon>
        <taxon>Magnoliopsida</taxon>
        <taxon>eudicotyledons</taxon>
        <taxon>Gunneridae</taxon>
        <taxon>Pentapetalae</taxon>
        <taxon>rosids</taxon>
        <taxon>malvids</taxon>
        <taxon>Malvales</taxon>
        <taxon>Malvaceae</taxon>
        <taxon>Malvoideae</taxon>
        <taxon>Gossypium</taxon>
    </lineage>
</organism>
<accession>A0A9D3VJV1</accession>
<protein>
    <submittedName>
        <fullName evidence="1">Uncharacterized protein</fullName>
    </submittedName>
</protein>
<dbReference type="InterPro" id="IPR029071">
    <property type="entry name" value="Ubiquitin-like_domsf"/>
</dbReference>
<dbReference type="OrthoDB" id="333239at2759"/>
<keyword evidence="2" id="KW-1185">Reference proteome</keyword>
<reference evidence="1 2" key="1">
    <citation type="journal article" date="2021" name="Plant Biotechnol. J.">
        <title>Multi-omics assisted identification of the key and species-specific regulatory components of drought-tolerant mechanisms in Gossypium stocksii.</title>
        <authorList>
            <person name="Yu D."/>
            <person name="Ke L."/>
            <person name="Zhang D."/>
            <person name="Wu Y."/>
            <person name="Sun Y."/>
            <person name="Mei J."/>
            <person name="Sun J."/>
            <person name="Sun Y."/>
        </authorList>
    </citation>
    <scope>NUCLEOTIDE SEQUENCE [LARGE SCALE GENOMIC DNA]</scope>
    <source>
        <strain evidence="2">cv. E1</strain>
        <tissue evidence="1">Leaf</tissue>
    </source>
</reference>
<proteinExistence type="predicted"/>